<dbReference type="PROSITE" id="PS51278">
    <property type="entry name" value="GATASE_TYPE_2"/>
    <property type="match status" value="1"/>
</dbReference>
<keyword evidence="7 13" id="KW-0067">ATP-binding</keyword>
<dbReference type="Proteomes" id="UP000198883">
    <property type="component" value="Unassembled WGS sequence"/>
</dbReference>
<dbReference type="InterPro" id="IPR029055">
    <property type="entry name" value="Ntn_hydrolases_N"/>
</dbReference>
<keyword evidence="6 13" id="KW-0547">Nucleotide-binding</keyword>
<dbReference type="SUPFAM" id="SSF52402">
    <property type="entry name" value="Adenine nucleotide alpha hydrolases-like"/>
    <property type="match status" value="1"/>
</dbReference>
<dbReference type="GeneID" id="83543723"/>
<dbReference type="InterPro" id="IPR017932">
    <property type="entry name" value="GATase_2_dom"/>
</dbReference>
<evidence type="ECO:0000313" key="17">
    <source>
        <dbReference type="EMBL" id="MDP8175904.1"/>
    </source>
</evidence>
<dbReference type="Gene3D" id="3.60.20.10">
    <property type="entry name" value="Glutamine Phosphoribosylpyrophosphate, subunit 1, domain 1"/>
    <property type="match status" value="1"/>
</dbReference>
<evidence type="ECO:0000256" key="14">
    <source>
        <dbReference type="PIRSR" id="PIRSR001589-3"/>
    </source>
</evidence>
<reference evidence="17" key="4">
    <citation type="journal article" date="2023" name="Front. Microbiol.">
        <title>Phylogeography and host specificity of Pasteurellaceae pathogenic to sea-farmed fish in the north-east Atlantic.</title>
        <authorList>
            <person name="Gulla S."/>
            <person name="Colquhoun D.J."/>
            <person name="Olsen A.B."/>
            <person name="Spilsberg B."/>
            <person name="Lagesen K."/>
            <person name="Aakesson C.P."/>
            <person name="Strom S."/>
            <person name="Manji F."/>
            <person name="Birkbeck T.H."/>
            <person name="Nilsen H.K."/>
        </authorList>
    </citation>
    <scope>NUCLEOTIDE SEQUENCE</scope>
    <source>
        <strain evidence="17">98B1</strain>
    </source>
</reference>
<dbReference type="STRING" id="97481.SAMN05444853_1252"/>
<dbReference type="Gene3D" id="3.40.50.620">
    <property type="entry name" value="HUPs"/>
    <property type="match status" value="1"/>
</dbReference>
<dbReference type="RefSeq" id="WP_090922976.1">
    <property type="nucleotide sequence ID" value="NZ_CP016180.1"/>
</dbReference>
<protein>
    <recommendedName>
        <fullName evidence="3">asparagine synthase (glutamine-hydrolyzing)</fullName>
        <ecNumber evidence="3">6.3.5.4</ecNumber>
    </recommendedName>
    <alternativeName>
        <fullName evidence="10">Glutamine-dependent asparagine synthetase</fullName>
    </alternativeName>
</protein>
<reference evidence="18" key="2">
    <citation type="submission" date="2016-10" db="EMBL/GenBank/DDBJ databases">
        <authorList>
            <person name="de Groot N.N."/>
        </authorList>
    </citation>
    <scope>NUCLEOTIDE SEQUENCE [LARGE SCALE GENOMIC DNA]</scope>
    <source>
        <strain evidence="18">DSM 24204</strain>
    </source>
</reference>
<feature type="domain" description="Glutamine amidotransferase type-2" evidence="15">
    <location>
        <begin position="2"/>
        <end position="182"/>
    </location>
</feature>
<dbReference type="GO" id="GO:0005829">
    <property type="term" value="C:cytosol"/>
    <property type="evidence" value="ECO:0007669"/>
    <property type="project" value="TreeGrafter"/>
</dbReference>
<feature type="active site" description="For GATase activity" evidence="12">
    <location>
        <position position="2"/>
    </location>
</feature>
<feature type="site" description="Important for beta-aspartyl-AMP intermediate formation" evidence="14">
    <location>
        <position position="332"/>
    </location>
</feature>
<evidence type="ECO:0000256" key="8">
    <source>
        <dbReference type="ARBA" id="ARBA00022888"/>
    </source>
</evidence>
<keyword evidence="8 12" id="KW-0061">Asparagine biosynthesis</keyword>
<dbReference type="InterPro" id="IPR014729">
    <property type="entry name" value="Rossmann-like_a/b/a_fold"/>
</dbReference>
<dbReference type="InterPro" id="IPR050795">
    <property type="entry name" value="Asn_Synthetase"/>
</dbReference>
<feature type="binding site" evidence="13">
    <location>
        <position position="254"/>
    </location>
    <ligand>
        <name>ATP</name>
        <dbReference type="ChEBI" id="CHEBI:30616"/>
    </ligand>
</feature>
<evidence type="ECO:0000256" key="6">
    <source>
        <dbReference type="ARBA" id="ARBA00022741"/>
    </source>
</evidence>
<dbReference type="EMBL" id="JASAVS010000016">
    <property type="protein sequence ID" value="MDP8085786.1"/>
    <property type="molecule type" value="Genomic_DNA"/>
</dbReference>
<feature type="binding site" evidence="13">
    <location>
        <position position="93"/>
    </location>
    <ligand>
        <name>L-glutamine</name>
        <dbReference type="ChEBI" id="CHEBI:58359"/>
    </ligand>
</feature>
<evidence type="ECO:0000256" key="5">
    <source>
        <dbReference type="ARBA" id="ARBA00022605"/>
    </source>
</evidence>
<evidence type="ECO:0000256" key="10">
    <source>
        <dbReference type="ARBA" id="ARBA00030234"/>
    </source>
</evidence>
<dbReference type="PANTHER" id="PTHR11772">
    <property type="entry name" value="ASPARAGINE SYNTHETASE"/>
    <property type="match status" value="1"/>
</dbReference>
<dbReference type="OrthoDB" id="9763290at2"/>
<keyword evidence="9 12" id="KW-0315">Glutamine amidotransferase</keyword>
<evidence type="ECO:0000256" key="7">
    <source>
        <dbReference type="ARBA" id="ARBA00022840"/>
    </source>
</evidence>
<evidence type="ECO:0000313" key="19">
    <source>
        <dbReference type="Proteomes" id="UP000198883"/>
    </source>
</evidence>
<dbReference type="Pfam" id="PF00733">
    <property type="entry name" value="Asn_synthase"/>
    <property type="match status" value="2"/>
</dbReference>
<dbReference type="PANTHER" id="PTHR11772:SF23">
    <property type="entry name" value="ASPARAGINE SYNTHETASE [GLUTAMINE-HYDROLYZING]"/>
    <property type="match status" value="1"/>
</dbReference>
<evidence type="ECO:0000256" key="13">
    <source>
        <dbReference type="PIRSR" id="PIRSR001589-2"/>
    </source>
</evidence>
<evidence type="ECO:0000256" key="3">
    <source>
        <dbReference type="ARBA" id="ARBA00012737"/>
    </source>
</evidence>
<evidence type="ECO:0000313" key="16">
    <source>
        <dbReference type="EMBL" id="MDP8085786.1"/>
    </source>
</evidence>
<name>A0A1H7ZE99_9PAST</name>
<keyword evidence="4 16" id="KW-0436">Ligase</keyword>
<feature type="binding site" evidence="13">
    <location>
        <position position="227"/>
    </location>
    <ligand>
        <name>ATP</name>
        <dbReference type="ChEBI" id="CHEBI:30616"/>
    </ligand>
</feature>
<dbReference type="Pfam" id="PF13537">
    <property type="entry name" value="GATase_7"/>
    <property type="match status" value="1"/>
</dbReference>
<evidence type="ECO:0000313" key="20">
    <source>
        <dbReference type="Proteomes" id="UP001224812"/>
    </source>
</evidence>
<evidence type="ECO:0000256" key="2">
    <source>
        <dbReference type="ARBA" id="ARBA00005752"/>
    </source>
</evidence>
<evidence type="ECO:0000259" key="15">
    <source>
        <dbReference type="PROSITE" id="PS51278"/>
    </source>
</evidence>
<dbReference type="GO" id="GO:0004066">
    <property type="term" value="F:asparagine synthase (glutamine-hydrolyzing) activity"/>
    <property type="evidence" value="ECO:0007669"/>
    <property type="project" value="UniProtKB-EC"/>
</dbReference>
<dbReference type="EMBL" id="JASAYT010000056">
    <property type="protein sequence ID" value="MDP8175904.1"/>
    <property type="molecule type" value="Genomic_DNA"/>
</dbReference>
<dbReference type="Proteomes" id="UP001231736">
    <property type="component" value="Unassembled WGS sequence"/>
</dbReference>
<dbReference type="SUPFAM" id="SSF56235">
    <property type="entry name" value="N-terminal nucleophile aminohydrolases (Ntn hydrolases)"/>
    <property type="match status" value="1"/>
</dbReference>
<evidence type="ECO:0000256" key="4">
    <source>
        <dbReference type="ARBA" id="ARBA00022598"/>
    </source>
</evidence>
<evidence type="ECO:0000256" key="9">
    <source>
        <dbReference type="ARBA" id="ARBA00022962"/>
    </source>
</evidence>
<reference evidence="19" key="1">
    <citation type="submission" date="2016-10" db="EMBL/GenBank/DDBJ databases">
        <authorList>
            <person name="Varghese N."/>
            <person name="Submissions S."/>
        </authorList>
    </citation>
    <scope>NUCLEOTIDE SEQUENCE [LARGE SCALE GENOMIC DNA]</scope>
    <source>
        <strain evidence="19">DSM 24204</strain>
    </source>
</reference>
<dbReference type="EC" id="6.3.5.4" evidence="3"/>
<dbReference type="GO" id="GO:0006529">
    <property type="term" value="P:asparagine biosynthetic process"/>
    <property type="evidence" value="ECO:0007669"/>
    <property type="project" value="UniProtKB-KW"/>
</dbReference>
<evidence type="ECO:0000256" key="12">
    <source>
        <dbReference type="PIRSR" id="PIRSR001589-1"/>
    </source>
</evidence>
<evidence type="ECO:0000256" key="11">
    <source>
        <dbReference type="ARBA" id="ARBA00048741"/>
    </source>
</evidence>
<dbReference type="AlphaFoldDB" id="A0A1H7ZE99"/>
<dbReference type="Proteomes" id="UP001224812">
    <property type="component" value="Unassembled WGS sequence"/>
</dbReference>
<dbReference type="CDD" id="cd00712">
    <property type="entry name" value="AsnB"/>
    <property type="match status" value="1"/>
</dbReference>
<dbReference type="CDD" id="cd01991">
    <property type="entry name" value="Asn_synthase_B_C"/>
    <property type="match status" value="1"/>
</dbReference>
<dbReference type="InterPro" id="IPR006426">
    <property type="entry name" value="Asn_synth_AEB"/>
</dbReference>
<comment type="pathway">
    <text evidence="1">Amino-acid biosynthesis; L-asparagine biosynthesis; L-asparagine from L-aspartate (L-Gln route): step 1/1.</text>
</comment>
<evidence type="ECO:0000313" key="18">
    <source>
        <dbReference type="EMBL" id="SEM56872.1"/>
    </source>
</evidence>
<keyword evidence="20" id="KW-1185">Reference proteome</keyword>
<comment type="catalytic activity">
    <reaction evidence="11">
        <text>L-aspartate + L-glutamine + ATP + H2O = L-asparagine + L-glutamate + AMP + diphosphate + H(+)</text>
        <dbReference type="Rhea" id="RHEA:12228"/>
        <dbReference type="ChEBI" id="CHEBI:15377"/>
        <dbReference type="ChEBI" id="CHEBI:15378"/>
        <dbReference type="ChEBI" id="CHEBI:29985"/>
        <dbReference type="ChEBI" id="CHEBI:29991"/>
        <dbReference type="ChEBI" id="CHEBI:30616"/>
        <dbReference type="ChEBI" id="CHEBI:33019"/>
        <dbReference type="ChEBI" id="CHEBI:58048"/>
        <dbReference type="ChEBI" id="CHEBI:58359"/>
        <dbReference type="ChEBI" id="CHEBI:456215"/>
        <dbReference type="EC" id="6.3.5.4"/>
    </reaction>
</comment>
<dbReference type="GO" id="GO:0005524">
    <property type="term" value="F:ATP binding"/>
    <property type="evidence" value="ECO:0007669"/>
    <property type="project" value="UniProtKB-KW"/>
</dbReference>
<comment type="similarity">
    <text evidence="2">Belongs to the asparagine synthetase family.</text>
</comment>
<dbReference type="InterPro" id="IPR001962">
    <property type="entry name" value="Asn_synthase"/>
</dbReference>
<dbReference type="PIRSF" id="PIRSF001589">
    <property type="entry name" value="Asn_synthetase_glu-h"/>
    <property type="match status" value="1"/>
</dbReference>
<sequence>MCGFVFSSAKQMSEAFKQGYDSTFHRGPDHQSVTVDESGIWGFHRLSIMDMSDNGNQPFEHNDIKLMCNGEVYNFEYLKEILKDTYNFHSGSDCEVLIPLYEHVGIDVMMKMLDAEFALVMVDRKTGEVMAGRDPMGIRPLFYGYDKESGEIAFASEAKGLMPFCRDITPFPPGHYYKAGKFVCYNDIADPKVIVDQDVETIAKNLKEKLEAAVIKRLHADAPLGFLLSGGLDSSLVCAIAQKHLDKPIRTFAVGMDTDPIDLKYAKEVADHLGCEHTEVIMTKEDVLEALETVIWHLETWDITTVRASMGMYLICKYIRENTDLKVLLTGEVSDEIFGYKYTDFAPSPAEFQKESQKRMRELYMYDVLRADRCLAANSLEARVPFSDIDFVDYAMSINPERKMNKYGKGKYLLRRAFEGLDYLPDSILYREKAAFSDAVGHSMVDHLKAFAESKYSDEDLENAKQKYLHGTPFTKESLLYRDIFEKFYAGQAEWIKDFWMPNKEWEGCNVDDPSARVLKNYGDSGK</sequence>
<accession>A0A1H7ZE99</accession>
<organism evidence="18 19">
    <name type="scientific">Phocoenobacter skyensis</name>
    <dbReference type="NCBI Taxonomy" id="97481"/>
    <lineage>
        <taxon>Bacteria</taxon>
        <taxon>Pseudomonadati</taxon>
        <taxon>Pseudomonadota</taxon>
        <taxon>Gammaproteobacteria</taxon>
        <taxon>Pasteurellales</taxon>
        <taxon>Pasteurellaceae</taxon>
        <taxon>Phocoenobacter</taxon>
    </lineage>
</organism>
<dbReference type="NCBIfam" id="NF006949">
    <property type="entry name" value="PRK09431.1"/>
    <property type="match status" value="1"/>
</dbReference>
<dbReference type="EMBL" id="FOBN01000025">
    <property type="protein sequence ID" value="SEM56872.1"/>
    <property type="molecule type" value="Genomic_DNA"/>
</dbReference>
<proteinExistence type="inferred from homology"/>
<gene>
    <name evidence="16" type="primary">asnB</name>
    <name evidence="16" type="ORF">QJT92_07630</name>
    <name evidence="17" type="ORF">QJU97_10620</name>
    <name evidence="18" type="ORF">SAMN05444853_1252</name>
</gene>
<keyword evidence="5 12" id="KW-0028">Amino-acid biosynthesis</keyword>
<reference evidence="16 20" key="3">
    <citation type="journal article" date="2023" name="Front. Microbiol.">
        <title>Phylogeography and host specificity of Pasteurellaceae pathogenic to sea-farmed fish in the north-east Atlantic.</title>
        <authorList>
            <person name="Gulla S."/>
            <person name="Colquhoun D.J."/>
            <person name="Olsen A.B."/>
            <person name="Spilsberg B."/>
            <person name="Lagesen K."/>
            <person name="Aakesson C.P."/>
            <person name="Strom S."/>
            <person name="Manji F."/>
            <person name="Birkbeck T.H."/>
            <person name="Nilsen H.K."/>
        </authorList>
    </citation>
    <scope>NUCLEOTIDE SEQUENCE [LARGE SCALE GENOMIC DNA]</scope>
    <source>
        <strain evidence="16 20">VIO11850</strain>
    </source>
</reference>
<dbReference type="InterPro" id="IPR033738">
    <property type="entry name" value="AsnB_N"/>
</dbReference>
<evidence type="ECO:0000256" key="1">
    <source>
        <dbReference type="ARBA" id="ARBA00005187"/>
    </source>
</evidence>